<keyword evidence="3" id="KW-1185">Reference proteome</keyword>
<reference evidence="3" key="2">
    <citation type="submission" date="2015-01" db="EMBL/GenBank/DDBJ databases">
        <title>Evolutionary Origins and Diversification of the Mycorrhizal Mutualists.</title>
        <authorList>
            <consortium name="DOE Joint Genome Institute"/>
            <consortium name="Mycorrhizal Genomics Consortium"/>
            <person name="Kohler A."/>
            <person name="Kuo A."/>
            <person name="Nagy L.G."/>
            <person name="Floudas D."/>
            <person name="Copeland A."/>
            <person name="Barry K.W."/>
            <person name="Cichocki N."/>
            <person name="Veneault-Fourrey C."/>
            <person name="LaButti K."/>
            <person name="Lindquist E.A."/>
            <person name="Lipzen A."/>
            <person name="Lundell T."/>
            <person name="Morin E."/>
            <person name="Murat C."/>
            <person name="Riley R."/>
            <person name="Ohm R."/>
            <person name="Sun H."/>
            <person name="Tunlid A."/>
            <person name="Henrissat B."/>
            <person name="Grigoriev I.V."/>
            <person name="Hibbett D.S."/>
            <person name="Martin F."/>
        </authorList>
    </citation>
    <scope>NUCLEOTIDE SEQUENCE [LARGE SCALE GENOMIC DNA]</scope>
    <source>
        <strain evidence="3">Zn</strain>
    </source>
</reference>
<dbReference type="Gene3D" id="3.40.50.1820">
    <property type="entry name" value="alpha/beta hydrolase"/>
    <property type="match status" value="1"/>
</dbReference>
<organism evidence="2 3">
    <name type="scientific">Oidiodendron maius (strain Zn)</name>
    <dbReference type="NCBI Taxonomy" id="913774"/>
    <lineage>
        <taxon>Eukaryota</taxon>
        <taxon>Fungi</taxon>
        <taxon>Dikarya</taxon>
        <taxon>Ascomycota</taxon>
        <taxon>Pezizomycotina</taxon>
        <taxon>Leotiomycetes</taxon>
        <taxon>Leotiomycetes incertae sedis</taxon>
        <taxon>Myxotrichaceae</taxon>
        <taxon>Oidiodendron</taxon>
    </lineage>
</organism>
<feature type="domain" description="Carboxylesterase type B" evidence="1">
    <location>
        <begin position="24"/>
        <end position="487"/>
    </location>
</feature>
<sequence>MSIKTIHHDLPSLKAKITGELDDAAGLALFRGIPYASVRKRWTHSRTLHLLDSTFDATNFGPKCVQGDGPVMVSGGTNDATPGDDEFKCLNLNITVPSGVLLDPGYRKTTGLLPVMFWIHGGAFNYGANSVGRYRPQRLSQLARQGGTPIVLVQINYRVGPLGFVASNDLASEQSVTRSETPTPILGNFGFVDQRNALQWVQDHIHDFGGDPTNVTAFGVSAGSASIHYHILTGSPLFDRAILMSGSAPTLGPLPFKLYEEAWKDLCQKCGVNVETPAQRLEILRAMKPMDIVRNYTTAAMGPLGDEVLLPKTWSLFEEPSPTRCKAIILGDTGVEGIVVDGVSLKVSQERFRHHVKSMFSAPDAESFCKIFGFTSENVSYENYRDAMRLFLGLVMFQYPNLMIAEHFSNPRSTYLYHFEEPSPYEGPTFGIPYHGQCALYMYQNENEVYPEGGRRTAVEMGRIWTAFAHGKQPWEPYEKDRRFYRFGPHGTNAMFDVKTDKLRKYDYLEWLRDHFEGAKELAQGLLQGYRA</sequence>
<dbReference type="PANTHER" id="PTHR11559">
    <property type="entry name" value="CARBOXYLESTERASE"/>
    <property type="match status" value="1"/>
</dbReference>
<dbReference type="OrthoDB" id="6846267at2759"/>
<accession>A0A0C3GMX2</accession>
<evidence type="ECO:0000259" key="1">
    <source>
        <dbReference type="Pfam" id="PF00135"/>
    </source>
</evidence>
<dbReference type="InterPro" id="IPR050309">
    <property type="entry name" value="Type-B_Carboxylest/Lipase"/>
</dbReference>
<reference evidence="2 3" key="1">
    <citation type="submission" date="2014-04" db="EMBL/GenBank/DDBJ databases">
        <authorList>
            <consortium name="DOE Joint Genome Institute"/>
            <person name="Kuo A."/>
            <person name="Martino E."/>
            <person name="Perotto S."/>
            <person name="Kohler A."/>
            <person name="Nagy L.G."/>
            <person name="Floudas D."/>
            <person name="Copeland A."/>
            <person name="Barry K.W."/>
            <person name="Cichocki N."/>
            <person name="Veneault-Fourrey C."/>
            <person name="LaButti K."/>
            <person name="Lindquist E.A."/>
            <person name="Lipzen A."/>
            <person name="Lundell T."/>
            <person name="Morin E."/>
            <person name="Murat C."/>
            <person name="Sun H."/>
            <person name="Tunlid A."/>
            <person name="Henrissat B."/>
            <person name="Grigoriev I.V."/>
            <person name="Hibbett D.S."/>
            <person name="Martin F."/>
            <person name="Nordberg H.P."/>
            <person name="Cantor M.N."/>
            <person name="Hua S.X."/>
        </authorList>
    </citation>
    <scope>NUCLEOTIDE SEQUENCE [LARGE SCALE GENOMIC DNA]</scope>
    <source>
        <strain evidence="2 3">Zn</strain>
    </source>
</reference>
<dbReference type="InterPro" id="IPR029058">
    <property type="entry name" value="AB_hydrolase_fold"/>
</dbReference>
<dbReference type="STRING" id="913774.A0A0C3GMX2"/>
<gene>
    <name evidence="2" type="ORF">OIDMADRAFT_36250</name>
</gene>
<evidence type="ECO:0000313" key="2">
    <source>
        <dbReference type="EMBL" id="KIM92909.1"/>
    </source>
</evidence>
<dbReference type="InParanoid" id="A0A0C3GMX2"/>
<dbReference type="SUPFAM" id="SSF53474">
    <property type="entry name" value="alpha/beta-Hydrolases"/>
    <property type="match status" value="1"/>
</dbReference>
<evidence type="ECO:0000313" key="3">
    <source>
        <dbReference type="Proteomes" id="UP000054321"/>
    </source>
</evidence>
<name>A0A0C3GMX2_OIDMZ</name>
<dbReference type="InterPro" id="IPR002018">
    <property type="entry name" value="CarbesteraseB"/>
</dbReference>
<dbReference type="EMBL" id="KN832903">
    <property type="protein sequence ID" value="KIM92909.1"/>
    <property type="molecule type" value="Genomic_DNA"/>
</dbReference>
<dbReference type="HOGENOM" id="CLU_006586_14_1_1"/>
<dbReference type="AlphaFoldDB" id="A0A0C3GMX2"/>
<dbReference type="ESTHER" id="9pezi-a0a0c3gmx2">
    <property type="family name" value="Fungal_carboxylesterase_lipase"/>
</dbReference>
<protein>
    <recommendedName>
        <fullName evidence="1">Carboxylesterase type B domain-containing protein</fullName>
    </recommendedName>
</protein>
<proteinExistence type="predicted"/>
<dbReference type="Proteomes" id="UP000054321">
    <property type="component" value="Unassembled WGS sequence"/>
</dbReference>
<dbReference type="Pfam" id="PF00135">
    <property type="entry name" value="COesterase"/>
    <property type="match status" value="1"/>
</dbReference>